<dbReference type="PANTHER" id="PTHR46165:SF7">
    <property type="entry name" value="SET AND MYND DOMAIN-CONTAINING PROTEIN 4"/>
    <property type="match status" value="1"/>
</dbReference>
<organism evidence="5 6">
    <name type="scientific">Meganyctiphanes norvegica</name>
    <name type="common">Northern krill</name>
    <name type="synonym">Thysanopoda norvegica</name>
    <dbReference type="NCBI Taxonomy" id="48144"/>
    <lineage>
        <taxon>Eukaryota</taxon>
        <taxon>Metazoa</taxon>
        <taxon>Ecdysozoa</taxon>
        <taxon>Arthropoda</taxon>
        <taxon>Crustacea</taxon>
        <taxon>Multicrustacea</taxon>
        <taxon>Malacostraca</taxon>
        <taxon>Eumalacostraca</taxon>
        <taxon>Eucarida</taxon>
        <taxon>Euphausiacea</taxon>
        <taxon>Euphausiidae</taxon>
        <taxon>Meganyctiphanes</taxon>
    </lineage>
</organism>
<dbReference type="GO" id="GO:0008757">
    <property type="term" value="F:S-adenosylmethionine-dependent methyltransferase activity"/>
    <property type="evidence" value="ECO:0007669"/>
    <property type="project" value="UniProtKB-ARBA"/>
</dbReference>
<sequence length="505" mass="57210">NHISETNEISESNDVQPSQLLETDELTEFQVCDTVDSIQEKPRHGRNSASGPVFGMTVDDLIFSYSAPDPPCLSETNPNIPSFSASLKVEYTPEQGRFVVAAKDITPGEVILVEKSYVCLPNTEPSNLRSRCCICLARTHAPIPCPTCHTVVFCSEACREEGLVHQVECCMLPTCVALGLDKNAIQACRVLVKTSFQKLKSQLPSLIDEVNNKPRHEHGFNENGIYDSKDYRTIYHLERNMKNRSASDLFVKSAKSFLLTNMLLGTSKFFVDESGEALFLPSKADMILVGTTLFDHLMALPQNSYAITEFQVNMNNHRYDAKQQNVAGGIYSAASLFDHSCNSSTARTNYGNVLVVYARQFIPTGSEVSISYGYSYHEDSLDDRTSNLLSDYKFDCKCEACIKKWPLLKEFPSKSKIKQFESKRSKKLEKEMTAQINKYRQTFKDFDERSKEHKDLNTENVQTVMCSTINFMNQFCELPNRDYFNVQKILTHCIEKKASSYCFRK</sequence>
<dbReference type="Pfam" id="PF00856">
    <property type="entry name" value="SET"/>
    <property type="match status" value="1"/>
</dbReference>
<dbReference type="EMBL" id="CAXKWB010000026">
    <property type="protein sequence ID" value="CAL4058695.1"/>
    <property type="molecule type" value="Genomic_DNA"/>
</dbReference>
<comment type="caution">
    <text evidence="5">The sequence shown here is derived from an EMBL/GenBank/DDBJ whole genome shotgun (WGS) entry which is preliminary data.</text>
</comment>
<dbReference type="GO" id="GO:0005737">
    <property type="term" value="C:cytoplasm"/>
    <property type="evidence" value="ECO:0007669"/>
    <property type="project" value="TreeGrafter"/>
</dbReference>
<dbReference type="InterPro" id="IPR046341">
    <property type="entry name" value="SET_dom_sf"/>
</dbReference>
<accession>A0AAV2PJI6</accession>
<name>A0AAV2PJI6_MEGNR</name>
<protein>
    <recommendedName>
        <fullName evidence="4">SET domain-containing protein</fullName>
    </recommendedName>
</protein>
<evidence type="ECO:0000259" key="4">
    <source>
        <dbReference type="PROSITE" id="PS50280"/>
    </source>
</evidence>
<dbReference type="GO" id="GO:0008276">
    <property type="term" value="F:protein methyltransferase activity"/>
    <property type="evidence" value="ECO:0007669"/>
    <property type="project" value="UniProtKB-ARBA"/>
</dbReference>
<evidence type="ECO:0000313" key="5">
    <source>
        <dbReference type="EMBL" id="CAL4058695.1"/>
    </source>
</evidence>
<dbReference type="GO" id="GO:0032259">
    <property type="term" value="P:methylation"/>
    <property type="evidence" value="ECO:0007669"/>
    <property type="project" value="UniProtKB-KW"/>
</dbReference>
<dbReference type="SMART" id="SM00317">
    <property type="entry name" value="SET"/>
    <property type="match status" value="1"/>
</dbReference>
<feature type="domain" description="SET" evidence="4">
    <location>
        <begin position="85"/>
        <end position="373"/>
    </location>
</feature>
<reference evidence="5 6" key="1">
    <citation type="submission" date="2024-05" db="EMBL/GenBank/DDBJ databases">
        <authorList>
            <person name="Wallberg A."/>
        </authorList>
    </citation>
    <scope>NUCLEOTIDE SEQUENCE [LARGE SCALE GENOMIC DNA]</scope>
</reference>
<feature type="non-terminal residue" evidence="5">
    <location>
        <position position="1"/>
    </location>
</feature>
<dbReference type="InterPro" id="IPR052097">
    <property type="entry name" value="SET-MYND_domain_protein"/>
</dbReference>
<dbReference type="AlphaFoldDB" id="A0AAV2PJI6"/>
<dbReference type="GO" id="GO:0042826">
    <property type="term" value="F:histone deacetylase binding"/>
    <property type="evidence" value="ECO:0007669"/>
    <property type="project" value="TreeGrafter"/>
</dbReference>
<dbReference type="CDD" id="cd10536">
    <property type="entry name" value="SET_SMYD4"/>
    <property type="match status" value="1"/>
</dbReference>
<dbReference type="Gene3D" id="2.170.270.10">
    <property type="entry name" value="SET domain"/>
    <property type="match status" value="1"/>
</dbReference>
<evidence type="ECO:0000313" key="6">
    <source>
        <dbReference type="Proteomes" id="UP001497623"/>
    </source>
</evidence>
<evidence type="ECO:0000256" key="2">
    <source>
        <dbReference type="ARBA" id="ARBA00022679"/>
    </source>
</evidence>
<dbReference type="Gene3D" id="1.10.220.160">
    <property type="match status" value="1"/>
</dbReference>
<dbReference type="GO" id="GO:0005634">
    <property type="term" value="C:nucleus"/>
    <property type="evidence" value="ECO:0007669"/>
    <property type="project" value="TreeGrafter"/>
</dbReference>
<keyword evidence="6" id="KW-1185">Reference proteome</keyword>
<evidence type="ECO:0000256" key="1">
    <source>
        <dbReference type="ARBA" id="ARBA00022603"/>
    </source>
</evidence>
<dbReference type="Gene3D" id="6.10.140.2220">
    <property type="match status" value="1"/>
</dbReference>
<dbReference type="GO" id="GO:0008170">
    <property type="term" value="F:N-methyltransferase activity"/>
    <property type="evidence" value="ECO:0007669"/>
    <property type="project" value="UniProtKB-ARBA"/>
</dbReference>
<gene>
    <name evidence="5" type="ORF">MNOR_LOCUS139</name>
</gene>
<dbReference type="SUPFAM" id="SSF82199">
    <property type="entry name" value="SET domain"/>
    <property type="match status" value="1"/>
</dbReference>
<dbReference type="InterPro" id="IPR044421">
    <property type="entry name" value="SMYD4_SET"/>
</dbReference>
<keyword evidence="3" id="KW-0949">S-adenosyl-L-methionine</keyword>
<dbReference type="Proteomes" id="UP001497623">
    <property type="component" value="Unassembled WGS sequence"/>
</dbReference>
<keyword evidence="1" id="KW-0489">Methyltransferase</keyword>
<evidence type="ECO:0000256" key="3">
    <source>
        <dbReference type="ARBA" id="ARBA00022691"/>
    </source>
</evidence>
<dbReference type="PROSITE" id="PS50280">
    <property type="entry name" value="SET"/>
    <property type="match status" value="1"/>
</dbReference>
<keyword evidence="2" id="KW-0808">Transferase</keyword>
<dbReference type="PANTHER" id="PTHR46165">
    <property type="entry name" value="SET AND MYND DOMAIN-CONTAINING PROTEIN 4"/>
    <property type="match status" value="1"/>
</dbReference>
<dbReference type="InterPro" id="IPR001214">
    <property type="entry name" value="SET_dom"/>
</dbReference>
<proteinExistence type="predicted"/>